<gene>
    <name evidence="1" type="ORF">FM037_11720</name>
</gene>
<keyword evidence="2" id="KW-1185">Reference proteome</keyword>
<protein>
    <submittedName>
        <fullName evidence="1">Uncharacterized protein</fullName>
    </submittedName>
</protein>
<proteinExistence type="predicted"/>
<sequence>MSRVNRNDTTDFDVVVPKFNASIYVNHQMTYDIKREYKTTDVVLKDLQLHEVKLILSELIQ</sequence>
<dbReference type="EMBL" id="CP041614">
    <property type="protein sequence ID" value="QDO83784.1"/>
    <property type="molecule type" value="Genomic_DNA"/>
</dbReference>
<accession>A0ABX5WXI0</accession>
<organism evidence="1 2">
    <name type="scientific">Shewanella psychropiezotolerans</name>
    <dbReference type="NCBI Taxonomy" id="2593655"/>
    <lineage>
        <taxon>Bacteria</taxon>
        <taxon>Pseudomonadati</taxon>
        <taxon>Pseudomonadota</taxon>
        <taxon>Gammaproteobacteria</taxon>
        <taxon>Alteromonadales</taxon>
        <taxon>Shewanellaceae</taxon>
        <taxon>Shewanella</taxon>
    </lineage>
</organism>
<evidence type="ECO:0000313" key="1">
    <source>
        <dbReference type="EMBL" id="QDO83784.1"/>
    </source>
</evidence>
<dbReference type="Proteomes" id="UP000315947">
    <property type="component" value="Chromosome"/>
</dbReference>
<name>A0ABX5WXI0_9GAMM</name>
<evidence type="ECO:0000313" key="2">
    <source>
        <dbReference type="Proteomes" id="UP000315947"/>
    </source>
</evidence>
<reference evidence="1 2" key="1">
    <citation type="submission" date="2019-07" db="EMBL/GenBank/DDBJ databases">
        <title>Shewanella sp. YLB-06 whole genomic sequence.</title>
        <authorList>
            <person name="Yu L."/>
        </authorList>
    </citation>
    <scope>NUCLEOTIDE SEQUENCE [LARGE SCALE GENOMIC DNA]</scope>
    <source>
        <strain evidence="1 2">YLB-06</strain>
    </source>
</reference>